<feature type="compositionally biased region" description="Low complexity" evidence="2">
    <location>
        <begin position="409"/>
        <end position="420"/>
    </location>
</feature>
<dbReference type="SUPFAM" id="SSF51735">
    <property type="entry name" value="NAD(P)-binding Rossmann-fold domains"/>
    <property type="match status" value="1"/>
</dbReference>
<gene>
    <name evidence="4" type="primary">qdb</name>
    <name evidence="4" type="ORF">GCM10010274_60160</name>
</gene>
<name>A0A918I2U0_9ACTN</name>
<comment type="similarity">
    <text evidence="1">Belongs to the NAD(P)-dependent epimerase/dehydratase family.</text>
</comment>
<sequence length="420" mass="46764">MKILVLGGDGYLGWPSALHLSRCGHQIGIVDNFARRGYDQELGIASLVPLASLRTRVTAWREVSGLRLEVYEGDLTEAGFIHRVIRAFRPEAVVHFAEQRAAPYSMIDRDHAVYTQVNNVVGTLNLLYAIGELDRDIHLVKLGTMGEYGTPNIDIEEGWLEVEHKGRTERVLYPKRPGSFYHLSKVHDSHNIEFACRAWGLRATDLNQGIVYGQQTPDTALDPRLATRFDYDSLFGTVVNRFVVQAVLGLPLTVYGSGGQTRGLIDIRDTVECIRLSVENPARAGEFRVFNQMTQSMSVLDIARTVAEAYPGDVEVERLANPRVEADQHYYRVQHSRLTELGLIPHLLSETLLTSLFDIAREHAERALPQTILPQTDWRTPSATARTTPPQVGEMLPQARTVRQRSSADDTSTAAGSGAP</sequence>
<evidence type="ECO:0000256" key="2">
    <source>
        <dbReference type="SAM" id="MobiDB-lite"/>
    </source>
</evidence>
<dbReference type="EMBL" id="BMTP01000021">
    <property type="protein sequence ID" value="GGU63375.1"/>
    <property type="molecule type" value="Genomic_DNA"/>
</dbReference>
<dbReference type="InterPro" id="IPR001509">
    <property type="entry name" value="Epimerase_deHydtase"/>
</dbReference>
<dbReference type="Pfam" id="PF01370">
    <property type="entry name" value="Epimerase"/>
    <property type="match status" value="1"/>
</dbReference>
<reference evidence="4" key="2">
    <citation type="submission" date="2020-09" db="EMBL/GenBank/DDBJ databases">
        <authorList>
            <person name="Sun Q."/>
            <person name="Ohkuma M."/>
        </authorList>
    </citation>
    <scope>NUCLEOTIDE SEQUENCE</scope>
    <source>
        <strain evidence="4">JCM 4391</strain>
    </source>
</reference>
<protein>
    <submittedName>
        <fullName evidence="4">UDP-sulfoquinovose synthase</fullName>
    </submittedName>
</protein>
<keyword evidence="5" id="KW-1185">Reference proteome</keyword>
<evidence type="ECO:0000256" key="1">
    <source>
        <dbReference type="ARBA" id="ARBA00007637"/>
    </source>
</evidence>
<feature type="domain" description="NAD-dependent epimerase/dehydratase" evidence="3">
    <location>
        <begin position="3"/>
        <end position="291"/>
    </location>
</feature>
<dbReference type="RefSeq" id="WP_189554425.1">
    <property type="nucleotide sequence ID" value="NZ_BMTP01000021.1"/>
</dbReference>
<organism evidence="4 5">
    <name type="scientific">Streptomyces lavendofoliae</name>
    <dbReference type="NCBI Taxonomy" id="67314"/>
    <lineage>
        <taxon>Bacteria</taxon>
        <taxon>Bacillati</taxon>
        <taxon>Actinomycetota</taxon>
        <taxon>Actinomycetes</taxon>
        <taxon>Kitasatosporales</taxon>
        <taxon>Streptomycetaceae</taxon>
        <taxon>Streptomyces</taxon>
    </lineage>
</organism>
<evidence type="ECO:0000313" key="4">
    <source>
        <dbReference type="EMBL" id="GGU63375.1"/>
    </source>
</evidence>
<dbReference type="Proteomes" id="UP000636661">
    <property type="component" value="Unassembled WGS sequence"/>
</dbReference>
<dbReference type="AlphaFoldDB" id="A0A918I2U0"/>
<reference evidence="4" key="1">
    <citation type="journal article" date="2014" name="Int. J. Syst. Evol. Microbiol.">
        <title>Complete genome sequence of Corynebacterium casei LMG S-19264T (=DSM 44701T), isolated from a smear-ripened cheese.</title>
        <authorList>
            <consortium name="US DOE Joint Genome Institute (JGI-PGF)"/>
            <person name="Walter F."/>
            <person name="Albersmeier A."/>
            <person name="Kalinowski J."/>
            <person name="Ruckert C."/>
        </authorList>
    </citation>
    <scope>NUCLEOTIDE SEQUENCE</scope>
    <source>
        <strain evidence="4">JCM 4391</strain>
    </source>
</reference>
<feature type="compositionally biased region" description="Low complexity" evidence="2">
    <location>
        <begin position="379"/>
        <end position="390"/>
    </location>
</feature>
<proteinExistence type="inferred from homology"/>
<dbReference type="Gene3D" id="3.90.25.10">
    <property type="entry name" value="UDP-galactose 4-epimerase, domain 1"/>
    <property type="match status" value="1"/>
</dbReference>
<accession>A0A918I2U0</accession>
<evidence type="ECO:0000313" key="5">
    <source>
        <dbReference type="Proteomes" id="UP000636661"/>
    </source>
</evidence>
<evidence type="ECO:0000259" key="3">
    <source>
        <dbReference type="Pfam" id="PF01370"/>
    </source>
</evidence>
<dbReference type="InterPro" id="IPR036291">
    <property type="entry name" value="NAD(P)-bd_dom_sf"/>
</dbReference>
<feature type="region of interest" description="Disordered" evidence="2">
    <location>
        <begin position="372"/>
        <end position="420"/>
    </location>
</feature>
<dbReference type="Gene3D" id="3.40.50.720">
    <property type="entry name" value="NAD(P)-binding Rossmann-like Domain"/>
    <property type="match status" value="1"/>
</dbReference>
<dbReference type="PANTHER" id="PTHR43000">
    <property type="entry name" value="DTDP-D-GLUCOSE 4,6-DEHYDRATASE-RELATED"/>
    <property type="match status" value="1"/>
</dbReference>
<comment type="caution">
    <text evidence="4">The sequence shown here is derived from an EMBL/GenBank/DDBJ whole genome shotgun (WGS) entry which is preliminary data.</text>
</comment>